<dbReference type="CDD" id="cd02619">
    <property type="entry name" value="Peptidase_C1"/>
    <property type="match status" value="1"/>
</dbReference>
<dbReference type="InterPro" id="IPR000668">
    <property type="entry name" value="Peptidase_C1A_C"/>
</dbReference>
<dbReference type="Pfam" id="PF00112">
    <property type="entry name" value="Peptidase_C1"/>
    <property type="match status" value="1"/>
</dbReference>
<dbReference type="Gene3D" id="3.90.70.10">
    <property type="entry name" value="Cysteine proteinases"/>
    <property type="match status" value="1"/>
</dbReference>
<reference evidence="2 3" key="1">
    <citation type="submission" date="2024-08" db="EMBL/GenBank/DDBJ databases">
        <authorList>
            <person name="Ishaq N."/>
        </authorList>
    </citation>
    <scope>NUCLEOTIDE SEQUENCE [LARGE SCALE GENOMIC DNA]</scope>
    <source>
        <strain evidence="2 3">DSM 18651</strain>
    </source>
</reference>
<dbReference type="EMBL" id="JBGMEK010000029">
    <property type="protein sequence ID" value="MFA0811940.1"/>
    <property type="molecule type" value="Genomic_DNA"/>
</dbReference>
<keyword evidence="3" id="KW-1185">Reference proteome</keyword>
<name>A0ABV4P0R7_9GAMM</name>
<feature type="domain" description="Peptidase C1A papain C-terminal" evidence="1">
    <location>
        <begin position="41"/>
        <end position="218"/>
    </location>
</feature>
<evidence type="ECO:0000313" key="2">
    <source>
        <dbReference type="EMBL" id="MFA0811940.1"/>
    </source>
</evidence>
<dbReference type="RefSeq" id="WP_371839550.1">
    <property type="nucleotide sequence ID" value="NZ_JBGMEK010000029.1"/>
</dbReference>
<organism evidence="2 3">
    <name type="scientific">Microbulbifer epialgicus</name>
    <dbReference type="NCBI Taxonomy" id="393907"/>
    <lineage>
        <taxon>Bacteria</taxon>
        <taxon>Pseudomonadati</taxon>
        <taxon>Pseudomonadota</taxon>
        <taxon>Gammaproteobacteria</taxon>
        <taxon>Cellvibrionales</taxon>
        <taxon>Microbulbiferaceae</taxon>
        <taxon>Microbulbifer</taxon>
    </lineage>
</organism>
<dbReference type="InterPro" id="IPR038765">
    <property type="entry name" value="Papain-like_cys_pep_sf"/>
</dbReference>
<sequence>MKKLSEQFNVISDALDLRDRYYEPRLSPIPCQMPPPQDLTILNQGQDGACTGFGLAAVINRLYQQQNQNVLVSPWMIYNMARRYDEWPGETYEGSSCRGAIKGWLNTGVCLDSLYKKEDGNTPNFEQLEDAKSRTIGAYYRIRPDITEMHYALQETYIIYVSAMIHDGWLKLRRNPNGEYVIPANKQQIGGHAFAIVGYNTEGFWVQNSWGRDWGDNGKALWPYEDWLNSVLDAWVVQIALPTPQIFDQLRRAGTRSTANLAASATPSRNEIWRHFVHLNDGNFRDGGKYWSNESHIAAIADNLQREKTNFDHLLFYAHGGLNTAKDSARRIAAMKNVFIENRIYPFHFMWDTGLLEIMKSILTDKSARAERIAGGIRDWFDRRIENMTRFPGRAIWDEMKQNAAKPFESQDSHGSRTLKHILNTLNEIGNKQLHVAGHSAGAILQAHLLKRLFRGNMFNKVSSCSLLAPAANYDLYQHIYKPLIKNQKLESTTIYNLSAEEEEDDNVARVYGKSLLYLVSNAFEEKRGEALMGMQIYNDQIPMNEVKIHYSPSNATKSKTHGGFDEDPATMNSLLRKVLGKKPPRPFTTGDLEY</sequence>
<dbReference type="InterPro" id="IPR029058">
    <property type="entry name" value="AB_hydrolase_fold"/>
</dbReference>
<dbReference type="SUPFAM" id="SSF54001">
    <property type="entry name" value="Cysteine proteinases"/>
    <property type="match status" value="1"/>
</dbReference>
<protein>
    <submittedName>
        <fullName evidence="2">C1 family peptidase</fullName>
    </submittedName>
</protein>
<comment type="caution">
    <text evidence="2">The sequence shown here is derived from an EMBL/GenBank/DDBJ whole genome shotgun (WGS) entry which is preliminary data.</text>
</comment>
<dbReference type="SUPFAM" id="SSF53474">
    <property type="entry name" value="alpha/beta-Hydrolases"/>
    <property type="match status" value="1"/>
</dbReference>
<proteinExistence type="predicted"/>
<evidence type="ECO:0000259" key="1">
    <source>
        <dbReference type="Pfam" id="PF00112"/>
    </source>
</evidence>
<accession>A0ABV4P0R7</accession>
<gene>
    <name evidence="2" type="ORF">ACCI49_13550</name>
</gene>
<dbReference type="Proteomes" id="UP001569428">
    <property type="component" value="Unassembled WGS sequence"/>
</dbReference>
<evidence type="ECO:0000313" key="3">
    <source>
        <dbReference type="Proteomes" id="UP001569428"/>
    </source>
</evidence>